<sequence length="521" mass="60211">MVYIICLNFCTSKRYTMDLVLLEKALVGIFVAMVVAISISKLRGKRFKLPPGPIPIPIFGNWLQVGDDLNHRNLTELAKKFGDILLLRMGQRNLVVISSPELAKEVLHTQGVEFGSRTRNVVFDIFTDKGQDMVFTVYGKHWMKMRRIMTIPFFTNKVVQQNRFSWEDEAARVVEDLKNNPEASTTGVVLRKRLQLLMYNNMYRMMFDKRFDSMEDPLFNNLKHINAERSRLSQSFEYNYGDFIPILRPFLRGYLNVCKDVKERRLKLFKDHFVDERRRLTSTMSNKEDGVKCGIDHIVEAQENGEITEDNVLFIVENINVAAIETTLWSMEWAIAELVNHPNIQKKLRDELDLVLGYGVQITEPDIRNLPYLQAVIKETLRLRMAIPLLVPHMNLQDAKLASYDIPAESKILVNAWWLANNPDHWNKPQEFRPERFLEEEQHVDPIGNDFRYLPFGAGRRSCPGIVLALPIVAITLGRLIQNFELLPPLGHSKIDTTEKPGQFSLQIFNHSTIVAKSRSL</sequence>
<dbReference type="CDD" id="cd11074">
    <property type="entry name" value="CYP73"/>
    <property type="match status" value="1"/>
</dbReference>
<evidence type="ECO:0000256" key="21">
    <source>
        <dbReference type="SAM" id="Phobius"/>
    </source>
</evidence>
<dbReference type="PRINTS" id="PR00463">
    <property type="entry name" value="EP450I"/>
</dbReference>
<comment type="cofactor">
    <cofactor evidence="1">
        <name>heme</name>
        <dbReference type="ChEBI" id="CHEBI:30413"/>
    </cofactor>
</comment>
<name>A0ABP0Z285_9ROSI</name>
<organism evidence="22 23">
    <name type="scientific">Citrullus colocynthis</name>
    <name type="common">colocynth</name>
    <dbReference type="NCBI Taxonomy" id="252529"/>
    <lineage>
        <taxon>Eukaryota</taxon>
        <taxon>Viridiplantae</taxon>
        <taxon>Streptophyta</taxon>
        <taxon>Embryophyta</taxon>
        <taxon>Tracheophyta</taxon>
        <taxon>Spermatophyta</taxon>
        <taxon>Magnoliopsida</taxon>
        <taxon>eudicotyledons</taxon>
        <taxon>Gunneridae</taxon>
        <taxon>Pentapetalae</taxon>
        <taxon>rosids</taxon>
        <taxon>fabids</taxon>
        <taxon>Cucurbitales</taxon>
        <taxon>Cucurbitaceae</taxon>
        <taxon>Benincaseae</taxon>
        <taxon>Citrullus</taxon>
    </lineage>
</organism>
<evidence type="ECO:0000313" key="23">
    <source>
        <dbReference type="Proteomes" id="UP001642487"/>
    </source>
</evidence>
<dbReference type="Gene3D" id="1.10.630.10">
    <property type="entry name" value="Cytochrome P450"/>
    <property type="match status" value="1"/>
</dbReference>
<dbReference type="InterPro" id="IPR017972">
    <property type="entry name" value="Cyt_P450_CS"/>
</dbReference>
<comment type="function">
    <text evidence="18">Catalyzes the first oxidative step of the phenylpropanoid pathway in higher plants by transforming trans-cinnamate into p-coumarate. The compounds formed by this pathway are essential components for lignification, pollination, and defense against ultraviolet light, predators and pathogens.</text>
</comment>
<evidence type="ECO:0000256" key="8">
    <source>
        <dbReference type="ARBA" id="ARBA00023002"/>
    </source>
</evidence>
<dbReference type="EMBL" id="OZ021742">
    <property type="protein sequence ID" value="CAK9326884.1"/>
    <property type="molecule type" value="Genomic_DNA"/>
</dbReference>
<evidence type="ECO:0000256" key="3">
    <source>
        <dbReference type="ARBA" id="ARBA00010617"/>
    </source>
</evidence>
<evidence type="ECO:0000256" key="17">
    <source>
        <dbReference type="ARBA" id="ARBA00042998"/>
    </source>
</evidence>
<comment type="subcellular location">
    <subcellularLocation>
        <location evidence="2">Membrane</location>
        <topology evidence="2">Single-pass membrane protein</topology>
    </subcellularLocation>
</comment>
<dbReference type="SUPFAM" id="SSF48264">
    <property type="entry name" value="Cytochrome P450"/>
    <property type="match status" value="1"/>
</dbReference>
<evidence type="ECO:0000256" key="11">
    <source>
        <dbReference type="ARBA" id="ARBA00023136"/>
    </source>
</evidence>
<comment type="pathway">
    <text evidence="12">Phenylpropanoid metabolism; trans-4-coumarate biosynthesis; trans-4-coumarate from trans-cinnamate: step 1/1.</text>
</comment>
<comment type="similarity">
    <text evidence="3 20">Belongs to the cytochrome P450 family.</text>
</comment>
<dbReference type="InterPro" id="IPR002401">
    <property type="entry name" value="Cyt_P450_E_grp-I"/>
</dbReference>
<evidence type="ECO:0000256" key="15">
    <source>
        <dbReference type="ARBA" id="ARBA00041322"/>
    </source>
</evidence>
<feature type="transmembrane region" description="Helical" evidence="21">
    <location>
        <begin position="20"/>
        <end position="39"/>
    </location>
</feature>
<keyword evidence="11 21" id="KW-0472">Membrane</keyword>
<keyword evidence="8 20" id="KW-0560">Oxidoreductase</keyword>
<evidence type="ECO:0000256" key="9">
    <source>
        <dbReference type="ARBA" id="ARBA00023004"/>
    </source>
</evidence>
<keyword evidence="4 20" id="KW-0349">Heme</keyword>
<keyword evidence="9 20" id="KW-0408">Iron</keyword>
<protein>
    <recommendedName>
        <fullName evidence="14">Trans-cinnamate 4-monooxygenase</fullName>
        <ecNumber evidence="13">1.14.14.91</ecNumber>
    </recommendedName>
    <alternativeName>
        <fullName evidence="15">Cinnamic acid 4-hydroxylase</fullName>
    </alternativeName>
    <alternativeName>
        <fullName evidence="17">Cytochrome P450 73</fullName>
    </alternativeName>
    <alternativeName>
        <fullName evidence="16">Cytochrome P450C4H</fullName>
    </alternativeName>
</protein>
<dbReference type="Proteomes" id="UP001642487">
    <property type="component" value="Chromosome 8"/>
</dbReference>
<evidence type="ECO:0000313" key="22">
    <source>
        <dbReference type="EMBL" id="CAK9326884.1"/>
    </source>
</evidence>
<keyword evidence="6 20" id="KW-0479">Metal-binding</keyword>
<evidence type="ECO:0000256" key="13">
    <source>
        <dbReference type="ARBA" id="ARBA00038946"/>
    </source>
</evidence>
<keyword evidence="5 21" id="KW-0812">Transmembrane</keyword>
<evidence type="ECO:0000256" key="5">
    <source>
        <dbReference type="ARBA" id="ARBA00022692"/>
    </source>
</evidence>
<reference evidence="22 23" key="1">
    <citation type="submission" date="2024-03" db="EMBL/GenBank/DDBJ databases">
        <authorList>
            <person name="Gkanogiannis A."/>
            <person name="Becerra Lopez-Lavalle L."/>
        </authorList>
    </citation>
    <scope>NUCLEOTIDE SEQUENCE [LARGE SCALE GENOMIC DNA]</scope>
</reference>
<keyword evidence="23" id="KW-1185">Reference proteome</keyword>
<evidence type="ECO:0000256" key="18">
    <source>
        <dbReference type="ARBA" id="ARBA00045946"/>
    </source>
</evidence>
<dbReference type="PANTHER" id="PTHR47948:SF4">
    <property type="entry name" value="TRANS-CINNAMATE 4-MONOOXYGENASE"/>
    <property type="match status" value="1"/>
</dbReference>
<proteinExistence type="inferred from homology"/>
<dbReference type="Pfam" id="PF00067">
    <property type="entry name" value="p450"/>
    <property type="match status" value="1"/>
</dbReference>
<keyword evidence="7 21" id="KW-1133">Transmembrane helix</keyword>
<evidence type="ECO:0000256" key="19">
    <source>
        <dbReference type="ARBA" id="ARBA00048198"/>
    </source>
</evidence>
<dbReference type="PROSITE" id="PS00086">
    <property type="entry name" value="CYTOCHROME_P450"/>
    <property type="match status" value="1"/>
</dbReference>
<evidence type="ECO:0000256" key="7">
    <source>
        <dbReference type="ARBA" id="ARBA00022989"/>
    </source>
</evidence>
<dbReference type="PANTHER" id="PTHR47948">
    <property type="entry name" value="TRANS-CINNAMATE 4-MONOOXYGENASE"/>
    <property type="match status" value="1"/>
</dbReference>
<evidence type="ECO:0000256" key="4">
    <source>
        <dbReference type="ARBA" id="ARBA00022617"/>
    </source>
</evidence>
<evidence type="ECO:0000256" key="2">
    <source>
        <dbReference type="ARBA" id="ARBA00004167"/>
    </source>
</evidence>
<dbReference type="EC" id="1.14.14.91" evidence="13"/>
<dbReference type="PRINTS" id="PR00385">
    <property type="entry name" value="P450"/>
</dbReference>
<evidence type="ECO:0000256" key="20">
    <source>
        <dbReference type="RuleBase" id="RU000461"/>
    </source>
</evidence>
<evidence type="ECO:0000256" key="14">
    <source>
        <dbReference type="ARBA" id="ARBA00040090"/>
    </source>
</evidence>
<keyword evidence="10 20" id="KW-0503">Monooxygenase</keyword>
<evidence type="ECO:0000256" key="10">
    <source>
        <dbReference type="ARBA" id="ARBA00023033"/>
    </source>
</evidence>
<dbReference type="InterPro" id="IPR001128">
    <property type="entry name" value="Cyt_P450"/>
</dbReference>
<comment type="catalytic activity">
    <reaction evidence="19">
        <text>(E)-cinnamate + reduced [NADPH--hemoprotein reductase] + O2 = (E)-4-coumarate + oxidized [NADPH--hemoprotein reductase] + H2O + H(+)</text>
        <dbReference type="Rhea" id="RHEA:10608"/>
        <dbReference type="Rhea" id="RHEA-COMP:11964"/>
        <dbReference type="Rhea" id="RHEA-COMP:11965"/>
        <dbReference type="ChEBI" id="CHEBI:12876"/>
        <dbReference type="ChEBI" id="CHEBI:15377"/>
        <dbReference type="ChEBI" id="CHEBI:15378"/>
        <dbReference type="ChEBI" id="CHEBI:15379"/>
        <dbReference type="ChEBI" id="CHEBI:15669"/>
        <dbReference type="ChEBI" id="CHEBI:57618"/>
        <dbReference type="ChEBI" id="CHEBI:58210"/>
        <dbReference type="EC" id="1.14.14.91"/>
    </reaction>
</comment>
<accession>A0ABP0Z285</accession>
<evidence type="ECO:0000256" key="16">
    <source>
        <dbReference type="ARBA" id="ARBA00042815"/>
    </source>
</evidence>
<evidence type="ECO:0000256" key="6">
    <source>
        <dbReference type="ARBA" id="ARBA00022723"/>
    </source>
</evidence>
<dbReference type="InterPro" id="IPR036396">
    <property type="entry name" value="Cyt_P450_sf"/>
</dbReference>
<gene>
    <name evidence="22" type="ORF">CITCOLO1_LOCUS19247</name>
</gene>
<evidence type="ECO:0000256" key="1">
    <source>
        <dbReference type="ARBA" id="ARBA00001971"/>
    </source>
</evidence>
<evidence type="ECO:0000256" key="12">
    <source>
        <dbReference type="ARBA" id="ARBA00037893"/>
    </source>
</evidence>